<comment type="caution">
    <text evidence="1">The sequence shown here is derived from an EMBL/GenBank/DDBJ whole genome shotgun (WGS) entry which is preliminary data.</text>
</comment>
<evidence type="ECO:0000313" key="1">
    <source>
        <dbReference type="EMBL" id="MFC5510478.1"/>
    </source>
</evidence>
<proteinExistence type="predicted"/>
<sequence>MAFAMAPSAWAKRKPALFTEHDAAREAGRGLFVEDVEDSDDKLVYQGLSHLSWRREKGAATAAILILFALTIISNKAQRRAGLRSNNLVAATYEDIQRVAPLSRKLIARGLQLLRAMEAIRIERAGNASVYALQGIDQPGKWCKLPQQYLCNTFPYMHQLKHYFEHIKRPGSLHALKLYMLLLSLRDNVSNISRCGYDMISEYTLLRREDISDAIQLLIATQLIRFAYDSESENRKGDPAHNRYFILGLK</sequence>
<protein>
    <submittedName>
        <fullName evidence="1">Uncharacterized protein</fullName>
    </submittedName>
</protein>
<reference evidence="2" key="1">
    <citation type="journal article" date="2019" name="Int. J. Syst. Evol. Microbiol.">
        <title>The Global Catalogue of Microorganisms (GCM) 10K type strain sequencing project: providing services to taxonomists for standard genome sequencing and annotation.</title>
        <authorList>
            <consortium name="The Broad Institute Genomics Platform"/>
            <consortium name="The Broad Institute Genome Sequencing Center for Infectious Disease"/>
            <person name="Wu L."/>
            <person name="Ma J."/>
        </authorList>
    </citation>
    <scope>NUCLEOTIDE SEQUENCE [LARGE SCALE GENOMIC DNA]</scope>
    <source>
        <strain evidence="2">CCUG 38813</strain>
    </source>
</reference>
<dbReference type="RefSeq" id="WP_379717814.1">
    <property type="nucleotide sequence ID" value="NZ_JBHSMS010000015.1"/>
</dbReference>
<name>A0ABW0PDW8_9BURK</name>
<evidence type="ECO:0000313" key="2">
    <source>
        <dbReference type="Proteomes" id="UP001596031"/>
    </source>
</evidence>
<gene>
    <name evidence="1" type="ORF">ACFPOU_04955</name>
</gene>
<organism evidence="1 2">
    <name type="scientific">Massilia jejuensis</name>
    <dbReference type="NCBI Taxonomy" id="648894"/>
    <lineage>
        <taxon>Bacteria</taxon>
        <taxon>Pseudomonadati</taxon>
        <taxon>Pseudomonadota</taxon>
        <taxon>Betaproteobacteria</taxon>
        <taxon>Burkholderiales</taxon>
        <taxon>Oxalobacteraceae</taxon>
        <taxon>Telluria group</taxon>
        <taxon>Massilia</taxon>
    </lineage>
</organism>
<dbReference type="Proteomes" id="UP001596031">
    <property type="component" value="Unassembled WGS sequence"/>
</dbReference>
<dbReference type="EMBL" id="JBHSMS010000015">
    <property type="protein sequence ID" value="MFC5510478.1"/>
    <property type="molecule type" value="Genomic_DNA"/>
</dbReference>
<keyword evidence="2" id="KW-1185">Reference proteome</keyword>
<accession>A0ABW0PDW8</accession>